<sequence length="49" mass="5306">MRGSSGLRRLRGLSRNSRGCGGFSCCLFNIFCHNSAIGSAPFNTVERDP</sequence>
<organism evidence="1 2">
    <name type="scientific">Crocosphaera chwakensis CCY0110</name>
    <dbReference type="NCBI Taxonomy" id="391612"/>
    <lineage>
        <taxon>Bacteria</taxon>
        <taxon>Bacillati</taxon>
        <taxon>Cyanobacteriota</taxon>
        <taxon>Cyanophyceae</taxon>
        <taxon>Oscillatoriophycideae</taxon>
        <taxon>Chroococcales</taxon>
        <taxon>Aphanothecaceae</taxon>
        <taxon>Crocosphaera</taxon>
        <taxon>Crocosphaera chwakensis</taxon>
    </lineage>
</organism>
<proteinExistence type="predicted"/>
<protein>
    <submittedName>
        <fullName evidence="1">Uncharacterized protein</fullName>
    </submittedName>
</protein>
<dbReference type="Proteomes" id="UP000003781">
    <property type="component" value="Unassembled WGS sequence"/>
</dbReference>
<evidence type="ECO:0000313" key="2">
    <source>
        <dbReference type="Proteomes" id="UP000003781"/>
    </source>
</evidence>
<gene>
    <name evidence="1" type="ORF">CY0110_16802</name>
</gene>
<evidence type="ECO:0000313" key="1">
    <source>
        <dbReference type="EMBL" id="EAZ93474.1"/>
    </source>
</evidence>
<reference evidence="1 2" key="1">
    <citation type="submission" date="2007-03" db="EMBL/GenBank/DDBJ databases">
        <authorList>
            <person name="Stal L."/>
            <person name="Ferriera S."/>
            <person name="Johnson J."/>
            <person name="Kravitz S."/>
            <person name="Beeson K."/>
            <person name="Sutton G."/>
            <person name="Rogers Y.-H."/>
            <person name="Friedman R."/>
            <person name="Frazier M."/>
            <person name="Venter J.C."/>
        </authorList>
    </citation>
    <scope>NUCLEOTIDE SEQUENCE [LARGE SCALE GENOMIC DNA]</scope>
    <source>
        <strain evidence="1 2">CCY0110</strain>
    </source>
</reference>
<keyword evidence="2" id="KW-1185">Reference proteome</keyword>
<dbReference type="AlphaFoldDB" id="A3II42"/>
<dbReference type="EMBL" id="AAXW01000002">
    <property type="protein sequence ID" value="EAZ93474.1"/>
    <property type="molecule type" value="Genomic_DNA"/>
</dbReference>
<accession>A3II42</accession>
<name>A3II42_9CHRO</name>
<comment type="caution">
    <text evidence="1">The sequence shown here is derived from an EMBL/GenBank/DDBJ whole genome shotgun (WGS) entry which is preliminary data.</text>
</comment>